<evidence type="ECO:0000256" key="3">
    <source>
        <dbReference type="SAM" id="SignalP"/>
    </source>
</evidence>
<feature type="region of interest" description="Disordered" evidence="2">
    <location>
        <begin position="293"/>
        <end position="325"/>
    </location>
</feature>
<feature type="chain" id="PRO_5026783536" description="FimV N-terminal domain-containing protein" evidence="3">
    <location>
        <begin position="28"/>
        <end position="662"/>
    </location>
</feature>
<evidence type="ECO:0000259" key="4">
    <source>
        <dbReference type="Pfam" id="PF25800"/>
    </source>
</evidence>
<evidence type="ECO:0000313" key="5">
    <source>
        <dbReference type="EMBL" id="CAA9345092.1"/>
    </source>
</evidence>
<feature type="domain" description="FimV N-terminal" evidence="4">
    <location>
        <begin position="28"/>
        <end position="136"/>
    </location>
</feature>
<dbReference type="InterPro" id="IPR020012">
    <property type="entry name" value="LysM_FimV"/>
</dbReference>
<feature type="signal peptide" evidence="3">
    <location>
        <begin position="1"/>
        <end position="27"/>
    </location>
</feature>
<feature type="compositionally biased region" description="Low complexity" evidence="2">
    <location>
        <begin position="515"/>
        <end position="533"/>
    </location>
</feature>
<evidence type="ECO:0000256" key="1">
    <source>
        <dbReference type="SAM" id="Coils"/>
    </source>
</evidence>
<feature type="region of interest" description="Disordered" evidence="2">
    <location>
        <begin position="515"/>
        <end position="552"/>
    </location>
</feature>
<dbReference type="AlphaFoldDB" id="A0A6J4M3C3"/>
<feature type="compositionally biased region" description="Low complexity" evidence="2">
    <location>
        <begin position="599"/>
        <end position="614"/>
    </location>
</feature>
<dbReference type="InterPro" id="IPR036779">
    <property type="entry name" value="LysM_dom_sf"/>
</dbReference>
<dbReference type="InterPro" id="IPR038440">
    <property type="entry name" value="FimV_C_sf"/>
</dbReference>
<keyword evidence="3" id="KW-0732">Signal</keyword>
<feature type="coiled-coil region" evidence="1">
    <location>
        <begin position="357"/>
        <end position="394"/>
    </location>
</feature>
<protein>
    <recommendedName>
        <fullName evidence="4">FimV N-terminal domain-containing protein</fullName>
    </recommendedName>
</protein>
<dbReference type="Pfam" id="PF25800">
    <property type="entry name" value="FimV_N"/>
    <property type="match status" value="1"/>
</dbReference>
<feature type="region of interest" description="Disordered" evidence="2">
    <location>
        <begin position="330"/>
        <end position="349"/>
    </location>
</feature>
<dbReference type="InterPro" id="IPR057840">
    <property type="entry name" value="FimV_N"/>
</dbReference>
<dbReference type="InterPro" id="IPR018392">
    <property type="entry name" value="LysM"/>
</dbReference>
<gene>
    <name evidence="5" type="ORF">AVDCRST_MAG71-2444</name>
</gene>
<dbReference type="NCBIfam" id="TIGR03505">
    <property type="entry name" value="FimV_core"/>
    <property type="match status" value="1"/>
</dbReference>
<dbReference type="Gene3D" id="3.10.350.10">
    <property type="entry name" value="LysM domain"/>
    <property type="match status" value="1"/>
</dbReference>
<feature type="region of interest" description="Disordered" evidence="2">
    <location>
        <begin position="565"/>
        <end position="614"/>
    </location>
</feature>
<dbReference type="CDD" id="cd00118">
    <property type="entry name" value="LysM"/>
    <property type="match status" value="1"/>
</dbReference>
<dbReference type="InterPro" id="IPR020011">
    <property type="entry name" value="FimV_C"/>
</dbReference>
<feature type="compositionally biased region" description="Low complexity" evidence="2">
    <location>
        <begin position="162"/>
        <end position="173"/>
    </location>
</feature>
<evidence type="ECO:0000256" key="2">
    <source>
        <dbReference type="SAM" id="MobiDB-lite"/>
    </source>
</evidence>
<proteinExistence type="predicted"/>
<reference evidence="5" key="1">
    <citation type="submission" date="2020-02" db="EMBL/GenBank/DDBJ databases">
        <authorList>
            <person name="Meier V. D."/>
        </authorList>
    </citation>
    <scope>NUCLEOTIDE SEQUENCE</scope>
    <source>
        <strain evidence="5">AVDCRST_MAG71</strain>
    </source>
</reference>
<dbReference type="EMBL" id="CADCUA010000570">
    <property type="protein sequence ID" value="CAA9345092.1"/>
    <property type="molecule type" value="Genomic_DNA"/>
</dbReference>
<organism evidence="5">
    <name type="scientific">uncultured Lysobacter sp</name>
    <dbReference type="NCBI Taxonomy" id="271060"/>
    <lineage>
        <taxon>Bacteria</taxon>
        <taxon>Pseudomonadati</taxon>
        <taxon>Pseudomonadota</taxon>
        <taxon>Gammaproteobacteria</taxon>
        <taxon>Lysobacterales</taxon>
        <taxon>Lysobacteraceae</taxon>
        <taxon>Lysobacter</taxon>
        <taxon>environmental samples</taxon>
    </lineage>
</organism>
<sequence length="662" mass="68040">MKHSMRHPSLRLALSAALALASSTAAALGLGQIEVRSGAGQPLLAEIPVISNDPAELEFLQARLASPETFARIGLRSPVGAAADLEFTVGTNRAGRPVIRVTTQEPVNEPLLTFLVEVDWGQGRLVREYSALVDAPRAVAAPVQPPIQAPLPAPSNVIERPAQAAGSPAGDAAEQPQAGANADAGSQAPAGGPSEYGPVRRGDSLSKIAARVGLVEGNTLDQAMVALLRANPDAFIGGDINQLKQGAVLRVPATSDVAAVDASQAAEVVRERMRQWRQARRAVAASAVQETAAPAAAAPAAAPTPGPRRAPAPTASSTKPSQRADARLEIAPPAASRANRAGTQSGIEAGGEGQMLRQELQESREALAARDAELQELKGRIAELEKLQADQQRLVALKDSELAAAQQRLATTGQPANPAAAAPDPGPARDSGLPWLLGGVALLALLLGGWWTRRRSAAQPVFRAPATASTSDLAAAFPLRDPSGPDEDLLVVKAGEADETGALAPIASSHAAQVAPTAAAPPHVAADAPAASTRQPTKSVLETPPSPSPAVASLIAEPPARLVMPDSVASEPTPAAPIDARPIDEEPQPAAAIPPTLRPVAPTADTPAPVSAPVNERIELAQAYLELGDHESARQLLGEVAVTGDHASRQQAIRLLRGLDPQ</sequence>
<feature type="region of interest" description="Disordered" evidence="2">
    <location>
        <begin position="162"/>
        <end position="201"/>
    </location>
</feature>
<name>A0A6J4M3C3_9GAMM</name>
<dbReference type="NCBIfam" id="TIGR03504">
    <property type="entry name" value="FimV_Cterm"/>
    <property type="match status" value="1"/>
</dbReference>
<dbReference type="Gene3D" id="1.20.58.2200">
    <property type="match status" value="1"/>
</dbReference>
<accession>A0A6J4M3C3</accession>
<keyword evidence="1" id="KW-0175">Coiled coil</keyword>